<accession>A0A6C0KTM1</accession>
<reference evidence="1" key="1">
    <citation type="journal article" date="2020" name="Nature">
        <title>Giant virus diversity and host interactions through global metagenomics.</title>
        <authorList>
            <person name="Schulz F."/>
            <person name="Roux S."/>
            <person name="Paez-Espino D."/>
            <person name="Jungbluth S."/>
            <person name="Walsh D.A."/>
            <person name="Denef V.J."/>
            <person name="McMahon K.D."/>
            <person name="Konstantinidis K.T."/>
            <person name="Eloe-Fadrosh E.A."/>
            <person name="Kyrpides N.C."/>
            <person name="Woyke T."/>
        </authorList>
    </citation>
    <scope>NUCLEOTIDE SEQUENCE</scope>
    <source>
        <strain evidence="1">GVMAG-S-3300013014-136</strain>
    </source>
</reference>
<sequence>MLITVLYGKEKYVDVTEVVFKTAKSNKFYVPAKDIERFYIFQTDPLHGIVKNVLIIKDGQTEVLHEGFDKFIDLTNCTWSEERLSFLHKHLQFENGSIYDELPEQRMAIKFINPYSTVLELGSNIGRNSLIIASILASSKNFVTLECDPNTVLQLLRNRDLNDLHFFMEPAALSKKALIQRGWETKPFVENEEGWRLVNVINFLELETKYNMKFDTIVADCEGALYDIFKDEPNMLSNIKTIIMENDYWDINKKLFVDDYLLKRGFYRVYKEQGGWGPCAENFYEVWKKFDVVKISLSFGFFYNCSERLLAIIKYFNTFKQLPDCVDSSEQYTWYKTDQTKDITFDYFLDYQDTDVQISYNKEVRFQVEFQFENYKGIDYTSLKPFLQKYFTPSEQVKNNIKNIELKYNLENDYDNICVLFYRGNDKATETSLSSYDSYTAHADEIMKSQPNIKFLLQSDEKEFIDFMTAKYNNTFYFKDEIRIMNKQNSTVDKVFAGSNNKFSKLYLAITVIMAKCKYVICGSGNCSLWIMFYRQNAENVTQYLNGVWYK</sequence>
<evidence type="ECO:0000313" key="1">
    <source>
        <dbReference type="EMBL" id="QHU20027.1"/>
    </source>
</evidence>
<dbReference type="InterPro" id="IPR029063">
    <property type="entry name" value="SAM-dependent_MTases_sf"/>
</dbReference>
<dbReference type="Gene3D" id="3.40.50.150">
    <property type="entry name" value="Vaccinia Virus protein VP39"/>
    <property type="match status" value="1"/>
</dbReference>
<proteinExistence type="predicted"/>
<dbReference type="EMBL" id="MN740961">
    <property type="protein sequence ID" value="QHU20027.1"/>
    <property type="molecule type" value="Genomic_DNA"/>
</dbReference>
<dbReference type="Gene3D" id="3.40.50.11350">
    <property type="match status" value="1"/>
</dbReference>
<name>A0A6C0KTM1_9ZZZZ</name>
<evidence type="ECO:0008006" key="2">
    <source>
        <dbReference type="Google" id="ProtNLM"/>
    </source>
</evidence>
<organism evidence="1">
    <name type="scientific">viral metagenome</name>
    <dbReference type="NCBI Taxonomy" id="1070528"/>
    <lineage>
        <taxon>unclassified sequences</taxon>
        <taxon>metagenomes</taxon>
        <taxon>organismal metagenomes</taxon>
    </lineage>
</organism>
<dbReference type="SUPFAM" id="SSF53335">
    <property type="entry name" value="S-adenosyl-L-methionine-dependent methyltransferases"/>
    <property type="match status" value="1"/>
</dbReference>
<dbReference type="AlphaFoldDB" id="A0A6C0KTM1"/>
<protein>
    <recommendedName>
        <fullName evidence="2">Methyltransferase FkbM domain-containing protein</fullName>
    </recommendedName>
</protein>